<keyword evidence="2" id="KW-1185">Reference proteome</keyword>
<dbReference type="Proteomes" id="UP000007819">
    <property type="component" value="Chromosome A1"/>
</dbReference>
<sequence length="235" mass="27223">MSIFNWINKIFNIDTKPNSDLPSQFQLPIESAENINAEIHNLEFDDFSDSFNRRNQFENDRNMFNLEDIFRLMELEFQNVQNHIKGSDISTIPISQSTNKEDLTGIPKKNFIAQSTFLNPRTLYFSPASRPLNKPSMNITIKNSGSQYFEKYGWSSSRSSYVSKNWNGRIIEKETCTNQLKDGITETVITMKDGNKKCVETITENSKTGEKIENLQLSNLDQNEMNELKNQFSKF</sequence>
<proteinExistence type="predicted"/>
<evidence type="ECO:0000313" key="1">
    <source>
        <dbReference type="EnsemblMetazoa" id="XP_016659236.1"/>
    </source>
</evidence>
<accession>A0A8R2H4A1</accession>
<gene>
    <name evidence="1" type="primary">100167786</name>
</gene>
<organism evidence="1 2">
    <name type="scientific">Acyrthosiphon pisum</name>
    <name type="common">Pea aphid</name>
    <dbReference type="NCBI Taxonomy" id="7029"/>
    <lineage>
        <taxon>Eukaryota</taxon>
        <taxon>Metazoa</taxon>
        <taxon>Ecdysozoa</taxon>
        <taxon>Arthropoda</taxon>
        <taxon>Hexapoda</taxon>
        <taxon>Insecta</taxon>
        <taxon>Pterygota</taxon>
        <taxon>Neoptera</taxon>
        <taxon>Paraneoptera</taxon>
        <taxon>Hemiptera</taxon>
        <taxon>Sternorrhyncha</taxon>
        <taxon>Aphidomorpha</taxon>
        <taxon>Aphidoidea</taxon>
        <taxon>Aphididae</taxon>
        <taxon>Macrosiphini</taxon>
        <taxon>Acyrthosiphon</taxon>
    </lineage>
</organism>
<evidence type="ECO:0000313" key="2">
    <source>
        <dbReference type="Proteomes" id="UP000007819"/>
    </source>
</evidence>
<dbReference type="OrthoDB" id="6611298at2759"/>
<dbReference type="AlphaFoldDB" id="A0A8R2H4A1"/>
<reference evidence="2" key="1">
    <citation type="submission" date="2010-06" db="EMBL/GenBank/DDBJ databases">
        <authorList>
            <person name="Jiang H."/>
            <person name="Abraham K."/>
            <person name="Ali S."/>
            <person name="Alsbrooks S.L."/>
            <person name="Anim B.N."/>
            <person name="Anosike U.S."/>
            <person name="Attaway T."/>
            <person name="Bandaranaike D.P."/>
            <person name="Battles P.K."/>
            <person name="Bell S.N."/>
            <person name="Bell A.V."/>
            <person name="Beltran B."/>
            <person name="Bickham C."/>
            <person name="Bustamante Y."/>
            <person name="Caleb T."/>
            <person name="Canada A."/>
            <person name="Cardenas V."/>
            <person name="Carter K."/>
            <person name="Chacko J."/>
            <person name="Chandrabose M.N."/>
            <person name="Chavez D."/>
            <person name="Chavez A."/>
            <person name="Chen L."/>
            <person name="Chu H.-S."/>
            <person name="Claassen K.J."/>
            <person name="Cockrell R."/>
            <person name="Collins M."/>
            <person name="Cooper J.A."/>
            <person name="Cree A."/>
            <person name="Curry S.M."/>
            <person name="Da Y."/>
            <person name="Dao M.D."/>
            <person name="Das B."/>
            <person name="Davila M.-L."/>
            <person name="Davy-Carroll L."/>
            <person name="Denson S."/>
            <person name="Dinh H."/>
            <person name="Ebong V.E."/>
            <person name="Edwards J.R."/>
            <person name="Egan A."/>
            <person name="El-Daye J."/>
            <person name="Escobedo L."/>
            <person name="Fernandez S."/>
            <person name="Fernando P.R."/>
            <person name="Flagg N."/>
            <person name="Forbes L.D."/>
            <person name="Fowler R.G."/>
            <person name="Fu Q."/>
            <person name="Gabisi R.A."/>
            <person name="Ganer J."/>
            <person name="Garbino Pronczuk A."/>
            <person name="Garcia R.M."/>
            <person name="Garner T."/>
            <person name="Garrett T.E."/>
            <person name="Gonzalez D.A."/>
            <person name="Hamid H."/>
            <person name="Hawkins E.S."/>
            <person name="Hirani K."/>
            <person name="Hogues M.E."/>
            <person name="Hollins B."/>
            <person name="Hsiao C.-H."/>
            <person name="Jabil R."/>
            <person name="James M.L."/>
            <person name="Jhangiani S.N."/>
            <person name="Johnson B."/>
            <person name="Johnson Q."/>
            <person name="Joshi V."/>
            <person name="Kalu J.B."/>
            <person name="Kam C."/>
            <person name="Kashfia A."/>
            <person name="Keebler J."/>
            <person name="Kisamo H."/>
            <person name="Kovar C.L."/>
            <person name="Lago L.A."/>
            <person name="Lai C.-Y."/>
            <person name="Laidlaw J."/>
            <person name="Lara F."/>
            <person name="Le T.-K."/>
            <person name="Lee S.L."/>
            <person name="Legall F.H."/>
            <person name="Lemon S.J."/>
            <person name="Lewis L.R."/>
            <person name="Li B."/>
            <person name="Liu Y."/>
            <person name="Liu Y.-S."/>
            <person name="Lopez J."/>
            <person name="Lozado R.J."/>
            <person name="Lu J."/>
            <person name="Madu R.C."/>
            <person name="Maheshwari M."/>
            <person name="Maheshwari R."/>
            <person name="Malloy K."/>
            <person name="Martinez E."/>
            <person name="Mathew T."/>
            <person name="Mercado I.C."/>
            <person name="Mercado C."/>
            <person name="Meyer B."/>
            <person name="Montgomery K."/>
            <person name="Morgan M.B."/>
            <person name="Munidasa M."/>
            <person name="Nazareth L.V."/>
            <person name="Nelson J."/>
            <person name="Ng B.M."/>
            <person name="Nguyen N.B."/>
            <person name="Nguyen P.Q."/>
            <person name="Nguyen T."/>
            <person name="Obregon M."/>
            <person name="Okwuonu G.O."/>
            <person name="Onwere C.G."/>
            <person name="Orozco G."/>
            <person name="Parra A."/>
            <person name="Patel S."/>
            <person name="Patil S."/>
            <person name="Perez A."/>
            <person name="Perez Y."/>
            <person name="Pham C."/>
            <person name="Primus E.L."/>
            <person name="Pu L.-L."/>
            <person name="Puazo M."/>
            <person name="Qin X."/>
            <person name="Quiroz J.B."/>
            <person name="Reese J."/>
            <person name="Richards S."/>
            <person name="Rives C.M."/>
            <person name="Robberts R."/>
            <person name="Ruiz S.J."/>
            <person name="Ruiz M.J."/>
            <person name="Santibanez J."/>
            <person name="Schneider B.W."/>
            <person name="Sisson I."/>
            <person name="Smith M."/>
            <person name="Sodergren E."/>
            <person name="Song X.-Z."/>
            <person name="Song B.B."/>
            <person name="Summersgill H."/>
            <person name="Thelus R."/>
            <person name="Thornton R.D."/>
            <person name="Trejos Z.Y."/>
            <person name="Usmani K."/>
            <person name="Vattathil S."/>
            <person name="Villasana D."/>
            <person name="Walker D.L."/>
            <person name="Wang S."/>
            <person name="Wang K."/>
            <person name="White C.S."/>
            <person name="Williams A.C."/>
            <person name="Williamson J."/>
            <person name="Wilson K."/>
            <person name="Woghiren I.O."/>
            <person name="Woodworth J.R."/>
            <person name="Worley K.C."/>
            <person name="Wright R.A."/>
            <person name="Wu W."/>
            <person name="Young L."/>
            <person name="Zhang L."/>
            <person name="Zhang J."/>
            <person name="Zhu Y."/>
            <person name="Muzny D.M."/>
            <person name="Weinstock G."/>
            <person name="Gibbs R.A."/>
        </authorList>
    </citation>
    <scope>NUCLEOTIDE SEQUENCE [LARGE SCALE GENOMIC DNA]</scope>
    <source>
        <strain evidence="2">LSR1</strain>
    </source>
</reference>
<name>A0A8R2H4A1_ACYPI</name>
<dbReference type="EnsemblMetazoa" id="XM_016803747.2">
    <property type="protein sequence ID" value="XP_016659236.1"/>
    <property type="gene ID" value="LOC100167786"/>
</dbReference>
<protein>
    <submittedName>
        <fullName evidence="1">Uncharacterized protein</fullName>
    </submittedName>
</protein>
<reference evidence="1" key="2">
    <citation type="submission" date="2022-06" db="UniProtKB">
        <authorList>
            <consortium name="EnsemblMetazoa"/>
        </authorList>
    </citation>
    <scope>IDENTIFICATION</scope>
</reference>